<accession>A0AA38W0J5</accession>
<name>A0AA38W0J5_9PEZI</name>
<evidence type="ECO:0000313" key="2">
    <source>
        <dbReference type="EMBL" id="KAJ9164974.1"/>
    </source>
</evidence>
<proteinExistence type="predicted"/>
<protein>
    <submittedName>
        <fullName evidence="2">Aba 3 protein</fullName>
    </submittedName>
</protein>
<dbReference type="Proteomes" id="UP001174691">
    <property type="component" value="Unassembled WGS sequence"/>
</dbReference>
<organism evidence="2 3">
    <name type="scientific">Coniochaeta hoffmannii</name>
    <dbReference type="NCBI Taxonomy" id="91930"/>
    <lineage>
        <taxon>Eukaryota</taxon>
        <taxon>Fungi</taxon>
        <taxon>Dikarya</taxon>
        <taxon>Ascomycota</taxon>
        <taxon>Pezizomycotina</taxon>
        <taxon>Sordariomycetes</taxon>
        <taxon>Sordariomycetidae</taxon>
        <taxon>Coniochaetales</taxon>
        <taxon>Coniochaetaceae</taxon>
        <taxon>Coniochaeta</taxon>
    </lineage>
</organism>
<dbReference type="EMBL" id="JANBVN010000007">
    <property type="protein sequence ID" value="KAJ9164974.1"/>
    <property type="molecule type" value="Genomic_DNA"/>
</dbReference>
<gene>
    <name evidence="2" type="ORF">NKR19_g839</name>
</gene>
<feature type="compositionally biased region" description="Polar residues" evidence="1">
    <location>
        <begin position="17"/>
        <end position="28"/>
    </location>
</feature>
<dbReference type="AlphaFoldDB" id="A0AA38W0J5"/>
<feature type="region of interest" description="Disordered" evidence="1">
    <location>
        <begin position="1"/>
        <end position="39"/>
    </location>
</feature>
<evidence type="ECO:0000256" key="1">
    <source>
        <dbReference type="SAM" id="MobiDB-lite"/>
    </source>
</evidence>
<sequence>MESPTSAEANIMDGTDTETPSNSHNASKPPSPPNHSTRPAEIWLYPKELENDLQGIPLPAETITQTLAMAWEYTRSVIPSYTNRSRYLAFCRVVAVGVVAEFRGSLVDISSSDVVLGHDLSQLFDLLFSGTAPDRDAMARDFRTFLLATAEKTGDRQDSELFRRYVDGLAEGPRTWFRIRDADALVRFGLAAALTCNDITDVWFSEEELRVLAEVGCTLYDAVAFYKHRAEGETNNTFAYVDPALRGDAFRRAREVLWALDAAWGGNLARLPVLNFLRPFGGPIHMMMRRYRFVEEGLVVGKPETEEVVSQTRGDFKLWNRVDLRREQVRDNGASYRDAIKQEGRVLFEGLSEVLQLQETDRKRCGRCRYKTSYGAEKIGQFGGVELCDACRKGWGDYIHSLPRRAAEAFPELRSTQLLASLGG</sequence>
<keyword evidence="3" id="KW-1185">Reference proteome</keyword>
<reference evidence="2" key="1">
    <citation type="submission" date="2022-07" db="EMBL/GenBank/DDBJ databases">
        <title>Fungi with potential for degradation of polypropylene.</title>
        <authorList>
            <person name="Gostincar C."/>
        </authorList>
    </citation>
    <scope>NUCLEOTIDE SEQUENCE</scope>
    <source>
        <strain evidence="2">EXF-13287</strain>
    </source>
</reference>
<evidence type="ECO:0000313" key="3">
    <source>
        <dbReference type="Proteomes" id="UP001174691"/>
    </source>
</evidence>
<comment type="caution">
    <text evidence="2">The sequence shown here is derived from an EMBL/GenBank/DDBJ whole genome shotgun (WGS) entry which is preliminary data.</text>
</comment>